<gene>
    <name evidence="2" type="ORF">FRX31_003184</name>
</gene>
<dbReference type="InterPro" id="IPR025558">
    <property type="entry name" value="DUF4283"/>
</dbReference>
<dbReference type="PANTHER" id="PTHR31286:SF167">
    <property type="entry name" value="OS09G0268800 PROTEIN"/>
    <property type="match status" value="1"/>
</dbReference>
<dbReference type="Proteomes" id="UP000554482">
    <property type="component" value="Unassembled WGS sequence"/>
</dbReference>
<dbReference type="InterPro" id="IPR040256">
    <property type="entry name" value="At4g02000-like"/>
</dbReference>
<dbReference type="AlphaFoldDB" id="A0A7J6XC70"/>
<feature type="non-terminal residue" evidence="2">
    <location>
        <position position="1"/>
    </location>
</feature>
<feature type="domain" description="DUF4283" evidence="1">
    <location>
        <begin position="12"/>
        <end position="87"/>
    </location>
</feature>
<dbReference type="PANTHER" id="PTHR31286">
    <property type="entry name" value="GLYCINE-RICH CELL WALL STRUCTURAL PROTEIN 1.8-LIKE"/>
    <property type="match status" value="1"/>
</dbReference>
<organism evidence="2 3">
    <name type="scientific">Thalictrum thalictroides</name>
    <name type="common">Rue-anemone</name>
    <name type="synonym">Anemone thalictroides</name>
    <dbReference type="NCBI Taxonomy" id="46969"/>
    <lineage>
        <taxon>Eukaryota</taxon>
        <taxon>Viridiplantae</taxon>
        <taxon>Streptophyta</taxon>
        <taxon>Embryophyta</taxon>
        <taxon>Tracheophyta</taxon>
        <taxon>Spermatophyta</taxon>
        <taxon>Magnoliopsida</taxon>
        <taxon>Ranunculales</taxon>
        <taxon>Ranunculaceae</taxon>
        <taxon>Thalictroideae</taxon>
        <taxon>Thalictrum</taxon>
    </lineage>
</organism>
<protein>
    <recommendedName>
        <fullName evidence="1">DUF4283 domain-containing protein</fullName>
    </recommendedName>
</protein>
<accession>A0A7J6XC70</accession>
<dbReference type="EMBL" id="JABWDY010001676">
    <property type="protein sequence ID" value="KAF5207229.1"/>
    <property type="molecule type" value="Genomic_DNA"/>
</dbReference>
<keyword evidence="3" id="KW-1185">Reference proteome</keyword>
<evidence type="ECO:0000313" key="2">
    <source>
        <dbReference type="EMBL" id="KAF5207229.1"/>
    </source>
</evidence>
<proteinExistence type="predicted"/>
<evidence type="ECO:0000259" key="1">
    <source>
        <dbReference type="Pfam" id="PF14111"/>
    </source>
</evidence>
<evidence type="ECO:0000313" key="3">
    <source>
        <dbReference type="Proteomes" id="UP000554482"/>
    </source>
</evidence>
<reference evidence="2 3" key="1">
    <citation type="submission" date="2020-06" db="EMBL/GenBank/DDBJ databases">
        <title>Transcriptomic and genomic resources for Thalictrum thalictroides and T. hernandezii: Facilitating candidate gene discovery in an emerging model plant lineage.</title>
        <authorList>
            <person name="Arias T."/>
            <person name="Riano-Pachon D.M."/>
            <person name="Di Stilio V.S."/>
        </authorList>
    </citation>
    <scope>NUCLEOTIDE SEQUENCE [LARGE SCALE GENOMIC DNA]</scope>
    <source>
        <strain evidence="3">cv. WT478/WT964</strain>
        <tissue evidence="2">Leaves</tissue>
    </source>
</reference>
<dbReference type="Pfam" id="PF14111">
    <property type="entry name" value="DUF4283"/>
    <property type="match status" value="1"/>
</dbReference>
<name>A0A7J6XC70_THATH</name>
<comment type="caution">
    <text evidence="2">The sequence shown here is derived from an EMBL/GenBank/DDBJ whole genome shotgun (WGS) entry which is preliminary data.</text>
</comment>
<sequence>MIIPPSILRTTKALWKNALLVTFYHGGEQLNRTMVMRTLAAKWNIQNPMDVICEAPNKYICRFENAEDRNRIENMQPWHLCGHIVLMTHFISGMVAATHEIETVPIWLTMSGLHLEHHSLEAAAMIASAAGTVKKIEFPKSGTGFRAKVGIKIAHPLVQGTPVNICDGDDIWIAPSGGAEPPIANLPEINNSNTLGLANSGLVPSEIAAQQE</sequence>